<reference evidence="1" key="1">
    <citation type="submission" date="2019-12" db="EMBL/GenBank/DDBJ databases">
        <title>Genome sequencing and annotation of Brassica cretica.</title>
        <authorList>
            <person name="Studholme D.J."/>
            <person name="Sarris P."/>
        </authorList>
    </citation>
    <scope>NUCLEOTIDE SEQUENCE</scope>
    <source>
        <strain evidence="1">PFS-109/04</strain>
        <tissue evidence="1">Leaf</tissue>
    </source>
</reference>
<comment type="caution">
    <text evidence="1">The sequence shown here is derived from an EMBL/GenBank/DDBJ whole genome shotgun (WGS) entry which is preliminary data.</text>
</comment>
<evidence type="ECO:0000313" key="1">
    <source>
        <dbReference type="EMBL" id="KAF3506478.1"/>
    </source>
</evidence>
<protein>
    <submittedName>
        <fullName evidence="1">Uncharacterized protein</fullName>
    </submittedName>
</protein>
<dbReference type="AlphaFoldDB" id="A0A8S9NN10"/>
<evidence type="ECO:0000313" key="2">
    <source>
        <dbReference type="Proteomes" id="UP000712600"/>
    </source>
</evidence>
<gene>
    <name evidence="1" type="ORF">F2Q69_00004743</name>
</gene>
<proteinExistence type="predicted"/>
<accession>A0A8S9NN10</accession>
<dbReference type="EMBL" id="QGKX02001521">
    <property type="protein sequence ID" value="KAF3506478.1"/>
    <property type="molecule type" value="Genomic_DNA"/>
</dbReference>
<name>A0A8S9NN10_BRACR</name>
<sequence length="166" mass="18361">MKSLHQVALPSERVPHLIPRGRSGSLLHFFILPRDDGLALSWSLQLHSGFATSLRDVALASFALHGFDARCTHLAARGRSGSRKLSTGCWAQSGYVTLLREVAPVQSGCHTSLQWVALHSTRLEWVHRVASEPHSNSHFAKMIIFYSLRAQMSPNTSKNFKGCSNT</sequence>
<organism evidence="1 2">
    <name type="scientific">Brassica cretica</name>
    <name type="common">Mustard</name>
    <dbReference type="NCBI Taxonomy" id="69181"/>
    <lineage>
        <taxon>Eukaryota</taxon>
        <taxon>Viridiplantae</taxon>
        <taxon>Streptophyta</taxon>
        <taxon>Embryophyta</taxon>
        <taxon>Tracheophyta</taxon>
        <taxon>Spermatophyta</taxon>
        <taxon>Magnoliopsida</taxon>
        <taxon>eudicotyledons</taxon>
        <taxon>Gunneridae</taxon>
        <taxon>Pentapetalae</taxon>
        <taxon>rosids</taxon>
        <taxon>malvids</taxon>
        <taxon>Brassicales</taxon>
        <taxon>Brassicaceae</taxon>
        <taxon>Brassiceae</taxon>
        <taxon>Brassica</taxon>
    </lineage>
</organism>
<dbReference type="Proteomes" id="UP000712600">
    <property type="component" value="Unassembled WGS sequence"/>
</dbReference>